<keyword evidence="6" id="KW-0539">Nucleus</keyword>
<keyword evidence="2" id="KW-0805">Transcription regulation</keyword>
<evidence type="ECO:0000256" key="7">
    <source>
        <dbReference type="SAM" id="MobiDB-lite"/>
    </source>
</evidence>
<evidence type="ECO:0000256" key="8">
    <source>
        <dbReference type="SAM" id="Phobius"/>
    </source>
</evidence>
<dbReference type="Pfam" id="PF13837">
    <property type="entry name" value="Myb_DNA-bind_4"/>
    <property type="match status" value="1"/>
</dbReference>
<keyword evidence="10" id="KW-1185">Reference proteome</keyword>
<keyword evidence="8" id="KW-0472">Membrane</keyword>
<organism evidence="10 11">
    <name type="scientific">Raphanus sativus</name>
    <name type="common">Radish</name>
    <name type="synonym">Raphanus raphanistrum var. sativus</name>
    <dbReference type="NCBI Taxonomy" id="3726"/>
    <lineage>
        <taxon>Eukaryota</taxon>
        <taxon>Viridiplantae</taxon>
        <taxon>Streptophyta</taxon>
        <taxon>Embryophyta</taxon>
        <taxon>Tracheophyta</taxon>
        <taxon>Spermatophyta</taxon>
        <taxon>Magnoliopsida</taxon>
        <taxon>eudicotyledons</taxon>
        <taxon>Gunneridae</taxon>
        <taxon>Pentapetalae</taxon>
        <taxon>rosids</taxon>
        <taxon>malvids</taxon>
        <taxon>Brassicales</taxon>
        <taxon>Brassicaceae</taxon>
        <taxon>Brassiceae</taxon>
        <taxon>Raphanus</taxon>
    </lineage>
</organism>
<feature type="compositionally biased region" description="Acidic residues" evidence="7">
    <location>
        <begin position="149"/>
        <end position="163"/>
    </location>
</feature>
<keyword evidence="3" id="KW-0175">Coiled coil</keyword>
<dbReference type="PANTHER" id="PTHR31307:SF40">
    <property type="entry name" value="TRIHELIX TRANSCRIPTION FACTOR ENAP1-RELATED"/>
    <property type="match status" value="1"/>
</dbReference>
<evidence type="ECO:0000256" key="6">
    <source>
        <dbReference type="ARBA" id="ARBA00023242"/>
    </source>
</evidence>
<feature type="compositionally biased region" description="Polar residues" evidence="7">
    <location>
        <begin position="1"/>
        <end position="10"/>
    </location>
</feature>
<dbReference type="FunFam" id="1.10.10.60:FF:000104">
    <property type="entry name" value="trihelix transcription factor ASIL2"/>
    <property type="match status" value="1"/>
</dbReference>
<feature type="region of interest" description="Disordered" evidence="7">
    <location>
        <begin position="1"/>
        <end position="31"/>
    </location>
</feature>
<evidence type="ECO:0000259" key="9">
    <source>
        <dbReference type="Pfam" id="PF13837"/>
    </source>
</evidence>
<dbReference type="Proteomes" id="UP000504610">
    <property type="component" value="Chromosome 5"/>
</dbReference>
<evidence type="ECO:0000313" key="10">
    <source>
        <dbReference type="Proteomes" id="UP000504610"/>
    </source>
</evidence>
<evidence type="ECO:0000256" key="1">
    <source>
        <dbReference type="ARBA" id="ARBA00004123"/>
    </source>
</evidence>
<keyword evidence="5" id="KW-0804">Transcription</keyword>
<dbReference type="RefSeq" id="XP_056842407.1">
    <property type="nucleotide sequence ID" value="XM_056986427.1"/>
</dbReference>
<dbReference type="PANTHER" id="PTHR31307">
    <property type="entry name" value="TRIHELIX TRANSCRIPTION FACTOR ASIL2"/>
    <property type="match status" value="1"/>
</dbReference>
<dbReference type="SMART" id="SM00595">
    <property type="entry name" value="MADF"/>
    <property type="match status" value="1"/>
</dbReference>
<dbReference type="GeneID" id="108859902"/>
<evidence type="ECO:0000256" key="4">
    <source>
        <dbReference type="ARBA" id="ARBA00023125"/>
    </source>
</evidence>
<gene>
    <name evidence="11" type="primary">LOC108859902</name>
</gene>
<dbReference type="Gene3D" id="1.10.10.60">
    <property type="entry name" value="Homeodomain-like"/>
    <property type="match status" value="1"/>
</dbReference>
<keyword evidence="4" id="KW-0238">DNA-binding</keyword>
<name>A0A9W3BT38_RAPSA</name>
<evidence type="ECO:0000256" key="3">
    <source>
        <dbReference type="ARBA" id="ARBA00023054"/>
    </source>
</evidence>
<protein>
    <submittedName>
        <fullName evidence="11">Trihelix transcription factor ENAP1-like isoform X1</fullName>
    </submittedName>
</protein>
<evidence type="ECO:0000313" key="11">
    <source>
        <dbReference type="RefSeq" id="XP_056842407.1"/>
    </source>
</evidence>
<evidence type="ECO:0000256" key="2">
    <source>
        <dbReference type="ARBA" id="ARBA00023015"/>
    </source>
</evidence>
<dbReference type="AlphaFoldDB" id="A0A9W3BT38"/>
<feature type="domain" description="Myb/SANT-like DNA-binding" evidence="9">
    <location>
        <begin position="30"/>
        <end position="115"/>
    </location>
</feature>
<dbReference type="InterPro" id="IPR044823">
    <property type="entry name" value="ASIL1/2-like"/>
</dbReference>
<feature type="region of interest" description="Disordered" evidence="7">
    <location>
        <begin position="132"/>
        <end position="163"/>
    </location>
</feature>
<proteinExistence type="predicted"/>
<reference evidence="11" key="2">
    <citation type="submission" date="2025-08" db="UniProtKB">
        <authorList>
            <consortium name="RefSeq"/>
        </authorList>
    </citation>
    <scope>IDENTIFICATION</scope>
    <source>
        <tissue evidence="11">Leaf</tissue>
    </source>
</reference>
<feature type="transmembrane region" description="Helical" evidence="8">
    <location>
        <begin position="351"/>
        <end position="371"/>
    </location>
</feature>
<comment type="subcellular location">
    <subcellularLocation>
        <location evidence="1">Nucleus</location>
    </subcellularLocation>
</comment>
<dbReference type="OrthoDB" id="1113213at2759"/>
<evidence type="ECO:0000256" key="5">
    <source>
        <dbReference type="ARBA" id="ARBA00023163"/>
    </source>
</evidence>
<reference evidence="10" key="1">
    <citation type="journal article" date="2019" name="Database">
        <title>The radish genome database (RadishGD): an integrated information resource for radish genomics.</title>
        <authorList>
            <person name="Yu H.J."/>
            <person name="Baek S."/>
            <person name="Lee Y.J."/>
            <person name="Cho A."/>
            <person name="Mun J.H."/>
        </authorList>
    </citation>
    <scope>NUCLEOTIDE SEQUENCE [LARGE SCALE GENOMIC DNA]</scope>
    <source>
        <strain evidence="10">cv. WK10039</strain>
    </source>
</reference>
<sequence length="380" mass="41642">METTPETQPKSQSQSGGGGSSHRVPPGREDWWSEDATATLIEAWGDRYVHLSRGNLRQNDWKEVADAVNSRHGGNGQPKTDVQCKNRIDTLKKKYKTEKAKPSSSSWCFFERLDFLIGPAAAKKSTAAGAFRSPVTKPAGSVLSGSSLNDDDEDDEDDDDVEGDWGFVARKHRRVEGVVDRSVGEGEGSSCRELARAILKLGEVYERIESAKQGMMIELEKQRMEAANEIELQRMNMLMDMQMELEKSKLGKRRAASGTVASKNGGFGWCIHGLDEAHNSQSSARILYVVSTLAAEALTLQVALPSTSSAGFSKFQVILDSIVLFSALHPRMDSNEIAGCHLATLFSPLSFNFYQCTALCLAVAIAMGVFFKQCLSITLF</sequence>
<keyword evidence="8" id="KW-0812">Transmembrane</keyword>
<keyword evidence="8" id="KW-1133">Transmembrane helix</keyword>
<accession>A0A9W3BT38</accession>
<dbReference type="GO" id="GO:0005634">
    <property type="term" value="C:nucleus"/>
    <property type="evidence" value="ECO:0007669"/>
    <property type="project" value="UniProtKB-SubCell"/>
</dbReference>
<dbReference type="GO" id="GO:0000976">
    <property type="term" value="F:transcription cis-regulatory region binding"/>
    <property type="evidence" value="ECO:0007669"/>
    <property type="project" value="TreeGrafter"/>
</dbReference>
<dbReference type="InterPro" id="IPR044822">
    <property type="entry name" value="Myb_DNA-bind_4"/>
</dbReference>